<gene>
    <name evidence="1" type="ORF">BN201_0165</name>
</gene>
<accession>A0A0B7MRL0</accession>
<dbReference type="GeneID" id="23301203"/>
<organism evidence="1 2">
    <name type="scientific">Enterobacteria phage GEC-3S</name>
    <dbReference type="NCBI Taxonomy" id="1222338"/>
    <lineage>
        <taxon>Viruses</taxon>
        <taxon>Duplodnaviria</taxon>
        <taxon>Heunggongvirae</taxon>
        <taxon>Uroviricota</taxon>
        <taxon>Caudoviricetes</taxon>
        <taxon>Pantevenvirales</taxon>
        <taxon>Straboviridae</taxon>
        <taxon>Krischvirus</taxon>
        <taxon>Krischvirus gec3s</taxon>
    </lineage>
</organism>
<dbReference type="Proteomes" id="UP000203896">
    <property type="component" value="Segment"/>
</dbReference>
<sequence>MSKKENSYVMTRKEYNELMLALAYAIIRSDHAINLVNKVNRSVDNVSRKK</sequence>
<dbReference type="SMR" id="A0A0B7MRL0"/>
<name>A0A0B7MRL0_9CAUD</name>
<evidence type="ECO:0000313" key="2">
    <source>
        <dbReference type="Proteomes" id="UP000203896"/>
    </source>
</evidence>
<protein>
    <submittedName>
        <fullName evidence="1">Uncharacterized protein</fullName>
    </submittedName>
</protein>
<reference evidence="1 2" key="1">
    <citation type="submission" date="2012-08" db="EMBL/GenBank/DDBJ databases">
        <title>Selection and characterization of a candidate therapeutic bacteriophage that lyses the German Escherichia coli O104:H4 outbreak strain.</title>
        <authorList>
            <person name="Merabishvilli M."/>
            <person name="De Vos D."/>
            <person name="Verbeken G."/>
            <person name="Kropinski A."/>
            <person name="Vandenheuvel D."/>
            <person name="Lavigne R."/>
            <person name="Wattiau P."/>
            <person name="Mast J."/>
            <person name="Ragimbeau C."/>
            <person name="Mossong J."/>
            <person name="Scheres J."/>
            <person name="Chanishvili N."/>
            <person name="Vaneechoutte M."/>
            <person name="Pirnay J.P."/>
        </authorList>
    </citation>
    <scope>NUCLEOTIDE SEQUENCE [LARGE SCALE GENOMIC DNA]</scope>
</reference>
<dbReference type="KEGG" id="vg:23301203"/>
<keyword evidence="2" id="KW-1185">Reference proteome</keyword>
<evidence type="ECO:0000313" key="1">
    <source>
        <dbReference type="EMBL" id="CEO90768.1"/>
    </source>
</evidence>
<proteinExistence type="predicted"/>
<dbReference type="EMBL" id="HE978309">
    <property type="protein sequence ID" value="CEO90768.1"/>
    <property type="molecule type" value="Genomic_DNA"/>
</dbReference>
<dbReference type="RefSeq" id="YP_009118848.1">
    <property type="nucleotide sequence ID" value="NC_025425.1"/>
</dbReference>